<evidence type="ECO:0000313" key="13">
    <source>
        <dbReference type="Proteomes" id="UP000215332"/>
    </source>
</evidence>
<evidence type="ECO:0000256" key="5">
    <source>
        <dbReference type="ARBA" id="ARBA00022692"/>
    </source>
</evidence>
<feature type="transmembrane region" description="Helical" evidence="10">
    <location>
        <begin position="229"/>
        <end position="249"/>
    </location>
</feature>
<feature type="transmembrane region" description="Helical" evidence="10">
    <location>
        <begin position="191"/>
        <end position="209"/>
    </location>
</feature>
<name>A0A239W6W0_9ACTN</name>
<evidence type="ECO:0000256" key="4">
    <source>
        <dbReference type="ARBA" id="ARBA00022475"/>
    </source>
</evidence>
<dbReference type="Proteomes" id="UP000215332">
    <property type="component" value="Chromosome 1"/>
</dbReference>
<feature type="domain" description="Amino acid permease/ SLC12A" evidence="11">
    <location>
        <begin position="49"/>
        <end position="460"/>
    </location>
</feature>
<comment type="subcellular location">
    <subcellularLocation>
        <location evidence="1">Cell membrane</location>
        <topology evidence="1">Multi-pass membrane protein</topology>
    </subcellularLocation>
</comment>
<evidence type="ECO:0000256" key="3">
    <source>
        <dbReference type="ARBA" id="ARBA00022448"/>
    </source>
</evidence>
<feature type="transmembrane region" description="Helical" evidence="10">
    <location>
        <begin position="158"/>
        <end position="179"/>
    </location>
</feature>
<dbReference type="PANTHER" id="PTHR43495">
    <property type="entry name" value="GABA PERMEASE"/>
    <property type="match status" value="1"/>
</dbReference>
<evidence type="ECO:0000256" key="8">
    <source>
        <dbReference type="ARBA" id="ARBA00023136"/>
    </source>
</evidence>
<keyword evidence="7 10" id="KW-1133">Transmembrane helix</keyword>
<dbReference type="InterPro" id="IPR004841">
    <property type="entry name" value="AA-permease/SLC12A_dom"/>
</dbReference>
<organism evidence="12 13">
    <name type="scientific">Cutibacterium granulosum</name>
    <dbReference type="NCBI Taxonomy" id="33011"/>
    <lineage>
        <taxon>Bacteria</taxon>
        <taxon>Bacillati</taxon>
        <taxon>Actinomycetota</taxon>
        <taxon>Actinomycetes</taxon>
        <taxon>Propionibacteriales</taxon>
        <taxon>Propionibacteriaceae</taxon>
        <taxon>Cutibacterium</taxon>
    </lineage>
</organism>
<protein>
    <submittedName>
        <fullName evidence="12">D-serine/D-alanine/glycine transporter</fullName>
    </submittedName>
</protein>
<dbReference type="PROSITE" id="PS00218">
    <property type="entry name" value="AMINO_ACID_PERMEASE_1"/>
    <property type="match status" value="1"/>
</dbReference>
<evidence type="ECO:0000313" key="12">
    <source>
        <dbReference type="EMBL" id="SNV30305.1"/>
    </source>
</evidence>
<feature type="transmembrane region" description="Helical" evidence="10">
    <location>
        <begin position="371"/>
        <end position="389"/>
    </location>
</feature>
<feature type="transmembrane region" description="Helical" evidence="10">
    <location>
        <begin position="276"/>
        <end position="295"/>
    </location>
</feature>
<keyword evidence="3" id="KW-0813">Transport</keyword>
<dbReference type="AlphaFoldDB" id="A0A239W6W0"/>
<evidence type="ECO:0000256" key="1">
    <source>
        <dbReference type="ARBA" id="ARBA00004651"/>
    </source>
</evidence>
<dbReference type="Gene3D" id="1.20.1740.10">
    <property type="entry name" value="Amino acid/polyamine transporter I"/>
    <property type="match status" value="1"/>
</dbReference>
<keyword evidence="4" id="KW-1003">Cell membrane</keyword>
<feature type="region of interest" description="Disordered" evidence="9">
    <location>
        <begin position="515"/>
        <end position="547"/>
    </location>
</feature>
<dbReference type="PANTHER" id="PTHR43495:SF2">
    <property type="entry name" value="D-SERINE_D-ALANINE_GLYCINE TRANSPORTER"/>
    <property type="match status" value="1"/>
</dbReference>
<accession>A0A239W6W0</accession>
<feature type="transmembrane region" description="Helical" evidence="10">
    <location>
        <begin position="117"/>
        <end position="138"/>
    </location>
</feature>
<reference evidence="12 13" key="1">
    <citation type="submission" date="2017-06" db="EMBL/GenBank/DDBJ databases">
        <authorList>
            <consortium name="Pathogen Informatics"/>
        </authorList>
    </citation>
    <scope>NUCLEOTIDE SEQUENCE [LARGE SCALE GENOMIC DNA]</scope>
    <source>
        <strain evidence="12 13">NCTC11865</strain>
    </source>
</reference>
<sequence>MSTDTTPRPDPGRRHDATAMTATARGKRTPTELDSGDAPELSRGLENRHLQLIAIGGAIGTGLFLGSGRTISLAGPSILLVYLIIGFFLFFVMRAMGELLLSNLAYKSFADFATDLIGPWAGFYIGWTYWMCWVVIGIADTTAITGYLAEWFPNQPKWIPALVVVVLLTGLNMVAVKIFGEMEFWFAMIKIVTIVALILVGGYLAITSFQPPVAGAPPASVAHLWDRGGFFPTGFMGFVAGFQIAIFSFQGIEMAGTAAAETANPEHNLPRAINSIPARVIIFYVLALGVIMSVQPWDLIDPDKSPFVEMFSFIGVLIAFHIVNFVVLTSAASSANSGVFSTSRVMYGLAREKNAHPVFAKLSDRHIPRNALILTAFCISPSIILVMLSDSVMDAFSLVAGVSSVLYLSVWGLILVSYLCYLRKYPERHEESNFKMPAGRFMSWAGLVFFALIVVMLAMNKESRMALLAAPVWVLFLALMYRALRETRSTAVPIDYDAERIREAEKVRQHVDEYHANKAAQKNRRGSDKAQNLDGEIHDEIREGHGK</sequence>
<feature type="transmembrane region" description="Helical" evidence="10">
    <location>
        <begin position="441"/>
        <end position="459"/>
    </location>
</feature>
<evidence type="ECO:0000256" key="6">
    <source>
        <dbReference type="ARBA" id="ARBA00022970"/>
    </source>
</evidence>
<evidence type="ECO:0000256" key="2">
    <source>
        <dbReference type="ARBA" id="ARBA00008583"/>
    </source>
</evidence>
<dbReference type="KEGG" id="cgrn:4412665_00388"/>
<gene>
    <name evidence="12" type="primary">cycA_2</name>
    <name evidence="12" type="ORF">SAMEA4412665_00388</name>
</gene>
<keyword evidence="5 10" id="KW-0812">Transmembrane</keyword>
<proteinExistence type="inferred from homology"/>
<feature type="transmembrane region" description="Helical" evidence="10">
    <location>
        <begin position="77"/>
        <end position="96"/>
    </location>
</feature>
<dbReference type="GO" id="GO:0005886">
    <property type="term" value="C:plasma membrane"/>
    <property type="evidence" value="ECO:0007669"/>
    <property type="project" value="UniProtKB-SubCell"/>
</dbReference>
<feature type="transmembrane region" description="Helical" evidence="10">
    <location>
        <begin position="465"/>
        <end position="484"/>
    </location>
</feature>
<feature type="compositionally biased region" description="Basic and acidic residues" evidence="9">
    <location>
        <begin position="535"/>
        <end position="547"/>
    </location>
</feature>
<keyword evidence="8 10" id="KW-0472">Membrane</keyword>
<comment type="similarity">
    <text evidence="2">Belongs to the amino acid-polyamine-organocation (APC) superfamily. Amino acid transporter (AAT) (TC 2.A.3.1) family.</text>
</comment>
<dbReference type="Pfam" id="PF00324">
    <property type="entry name" value="AA_permease"/>
    <property type="match status" value="1"/>
</dbReference>
<evidence type="ECO:0000259" key="11">
    <source>
        <dbReference type="Pfam" id="PF00324"/>
    </source>
</evidence>
<dbReference type="eggNOG" id="COG1113">
    <property type="taxonomic scope" value="Bacteria"/>
</dbReference>
<evidence type="ECO:0000256" key="10">
    <source>
        <dbReference type="SAM" id="Phobius"/>
    </source>
</evidence>
<dbReference type="GO" id="GO:0006865">
    <property type="term" value="P:amino acid transport"/>
    <property type="evidence" value="ECO:0007669"/>
    <property type="project" value="UniProtKB-KW"/>
</dbReference>
<dbReference type="PIRSF" id="PIRSF006060">
    <property type="entry name" value="AA_transporter"/>
    <property type="match status" value="1"/>
</dbReference>
<keyword evidence="6" id="KW-0029">Amino-acid transport</keyword>
<dbReference type="EMBL" id="LT906441">
    <property type="protein sequence ID" value="SNV30305.1"/>
    <property type="molecule type" value="Genomic_DNA"/>
</dbReference>
<feature type="transmembrane region" description="Helical" evidence="10">
    <location>
        <begin position="307"/>
        <end position="328"/>
    </location>
</feature>
<evidence type="ECO:0000256" key="9">
    <source>
        <dbReference type="SAM" id="MobiDB-lite"/>
    </source>
</evidence>
<feature type="region of interest" description="Disordered" evidence="9">
    <location>
        <begin position="1"/>
        <end position="38"/>
    </location>
</feature>
<dbReference type="FunFam" id="1.20.1740.10:FF:000001">
    <property type="entry name" value="Amino acid permease"/>
    <property type="match status" value="1"/>
</dbReference>
<dbReference type="InterPro" id="IPR004840">
    <property type="entry name" value="Amino_acid_permease_CS"/>
</dbReference>
<dbReference type="GO" id="GO:0055085">
    <property type="term" value="P:transmembrane transport"/>
    <property type="evidence" value="ECO:0007669"/>
    <property type="project" value="InterPro"/>
</dbReference>
<evidence type="ECO:0000256" key="7">
    <source>
        <dbReference type="ARBA" id="ARBA00022989"/>
    </source>
</evidence>
<feature type="transmembrane region" description="Helical" evidence="10">
    <location>
        <begin position="395"/>
        <end position="421"/>
    </location>
</feature>